<dbReference type="GeneID" id="81356244"/>
<reference evidence="1" key="1">
    <citation type="submission" date="2022-11" db="EMBL/GenBank/DDBJ databases">
        <authorList>
            <person name="Petersen C."/>
        </authorList>
    </citation>
    <scope>NUCLEOTIDE SEQUENCE</scope>
    <source>
        <strain evidence="1">IBT 30761</strain>
    </source>
</reference>
<dbReference type="Proteomes" id="UP001149074">
    <property type="component" value="Unassembled WGS sequence"/>
</dbReference>
<accession>A0A9W9FQJ6</accession>
<reference evidence="1" key="2">
    <citation type="journal article" date="2023" name="IMA Fungus">
        <title>Comparative genomic study of the Penicillium genus elucidates a diverse pangenome and 15 lateral gene transfer events.</title>
        <authorList>
            <person name="Petersen C."/>
            <person name="Sorensen T."/>
            <person name="Nielsen M.R."/>
            <person name="Sondergaard T.E."/>
            <person name="Sorensen J.L."/>
            <person name="Fitzpatrick D.A."/>
            <person name="Frisvad J.C."/>
            <person name="Nielsen K.L."/>
        </authorList>
    </citation>
    <scope>NUCLEOTIDE SEQUENCE</scope>
    <source>
        <strain evidence="1">IBT 30761</strain>
    </source>
</reference>
<proteinExistence type="predicted"/>
<protein>
    <submittedName>
        <fullName evidence="1">Uncharacterized protein</fullName>
    </submittedName>
</protein>
<name>A0A9W9FQJ6_9EURO</name>
<dbReference type="EMBL" id="JAPQKI010000004">
    <property type="protein sequence ID" value="KAJ5104242.1"/>
    <property type="molecule type" value="Genomic_DNA"/>
</dbReference>
<dbReference type="AlphaFoldDB" id="A0A9W9FQJ6"/>
<sequence>MAIQIPDADILQCRLTPILSDYAKEKWMPMLIKIAGEQKDPLGILIHIQLSANDVLEGLPPIISNLPGHEFIVTKPLFAAFFPDEKTGQEEWEKLPPTVKGEAM</sequence>
<gene>
    <name evidence="1" type="ORF">N7532_004771</name>
</gene>
<evidence type="ECO:0000313" key="1">
    <source>
        <dbReference type="EMBL" id="KAJ5104242.1"/>
    </source>
</evidence>
<organism evidence="1 2">
    <name type="scientific">Penicillium argentinense</name>
    <dbReference type="NCBI Taxonomy" id="1131581"/>
    <lineage>
        <taxon>Eukaryota</taxon>
        <taxon>Fungi</taxon>
        <taxon>Dikarya</taxon>
        <taxon>Ascomycota</taxon>
        <taxon>Pezizomycotina</taxon>
        <taxon>Eurotiomycetes</taxon>
        <taxon>Eurotiomycetidae</taxon>
        <taxon>Eurotiales</taxon>
        <taxon>Aspergillaceae</taxon>
        <taxon>Penicillium</taxon>
    </lineage>
</organism>
<evidence type="ECO:0000313" key="2">
    <source>
        <dbReference type="Proteomes" id="UP001149074"/>
    </source>
</evidence>
<keyword evidence="2" id="KW-1185">Reference proteome</keyword>
<comment type="caution">
    <text evidence="1">The sequence shown here is derived from an EMBL/GenBank/DDBJ whole genome shotgun (WGS) entry which is preliminary data.</text>
</comment>
<dbReference type="RefSeq" id="XP_056477622.1">
    <property type="nucleotide sequence ID" value="XM_056617265.1"/>
</dbReference>